<name>A0ABD3MDH2_9STRA</name>
<feature type="region of interest" description="Disordered" evidence="1">
    <location>
        <begin position="162"/>
        <end position="189"/>
    </location>
</feature>
<accession>A0ABD3MDH2</accession>
<dbReference type="Pfam" id="PF10152">
    <property type="entry name" value="CCDC53"/>
    <property type="match status" value="1"/>
</dbReference>
<reference evidence="2 3" key="1">
    <citation type="submission" date="2024-10" db="EMBL/GenBank/DDBJ databases">
        <title>Updated reference genomes for cyclostephanoid diatoms.</title>
        <authorList>
            <person name="Roberts W.R."/>
            <person name="Alverson A.J."/>
        </authorList>
    </citation>
    <scope>NUCLEOTIDE SEQUENCE [LARGE SCALE GENOMIC DNA]</scope>
    <source>
        <strain evidence="2 3">AJA276-08</strain>
    </source>
</reference>
<feature type="compositionally biased region" description="Basic and acidic residues" evidence="1">
    <location>
        <begin position="168"/>
        <end position="189"/>
    </location>
</feature>
<proteinExistence type="predicted"/>
<dbReference type="EMBL" id="JALLAZ020001839">
    <property type="protein sequence ID" value="KAL3761994.1"/>
    <property type="molecule type" value="Genomic_DNA"/>
</dbReference>
<evidence type="ECO:0000256" key="1">
    <source>
        <dbReference type="SAM" id="MobiDB-lite"/>
    </source>
</evidence>
<dbReference type="Proteomes" id="UP001530315">
    <property type="component" value="Unassembled WGS sequence"/>
</dbReference>
<gene>
    <name evidence="2" type="ORF">ACHAW5_008218</name>
</gene>
<protein>
    <submittedName>
        <fullName evidence="2">Uncharacterized protein</fullName>
    </submittedName>
</protein>
<organism evidence="2 3">
    <name type="scientific">Stephanodiscus triporus</name>
    <dbReference type="NCBI Taxonomy" id="2934178"/>
    <lineage>
        <taxon>Eukaryota</taxon>
        <taxon>Sar</taxon>
        <taxon>Stramenopiles</taxon>
        <taxon>Ochrophyta</taxon>
        <taxon>Bacillariophyta</taxon>
        <taxon>Coscinodiscophyceae</taxon>
        <taxon>Thalassiosirophycidae</taxon>
        <taxon>Stephanodiscales</taxon>
        <taxon>Stephanodiscaceae</taxon>
        <taxon>Stephanodiscus</taxon>
    </lineage>
</organism>
<feature type="region of interest" description="Disordered" evidence="1">
    <location>
        <begin position="20"/>
        <end position="85"/>
    </location>
</feature>
<sequence>MTTSASLPTLPSIRAKELERAASAKNESGDAAAWPTSSALSESRGPSIDGGLFPPRLPPQNNDPAIRGEHAPSAAASSRVDNRRRSEQLEALQRKERMVFGGLPPLESSVACDAIHRCVVTTCSFLNSFIADVNAADEGIDHKLTVLEKQMALLESKVASVPDLFPTDGDRENRENGNDEKEACDDKVD</sequence>
<dbReference type="InterPro" id="IPR019309">
    <property type="entry name" value="WASHC3"/>
</dbReference>
<keyword evidence="3" id="KW-1185">Reference proteome</keyword>
<evidence type="ECO:0000313" key="2">
    <source>
        <dbReference type="EMBL" id="KAL3761994.1"/>
    </source>
</evidence>
<comment type="caution">
    <text evidence="2">The sequence shown here is derived from an EMBL/GenBank/DDBJ whole genome shotgun (WGS) entry which is preliminary data.</text>
</comment>
<evidence type="ECO:0000313" key="3">
    <source>
        <dbReference type="Proteomes" id="UP001530315"/>
    </source>
</evidence>
<dbReference type="AlphaFoldDB" id="A0ABD3MDH2"/>